<evidence type="ECO:0000256" key="2">
    <source>
        <dbReference type="ARBA" id="ARBA00024764"/>
    </source>
</evidence>
<evidence type="ECO:0000313" key="3">
    <source>
        <dbReference type="EMBL" id="KUG04604.1"/>
    </source>
</evidence>
<reference evidence="3" key="1">
    <citation type="journal article" date="2015" name="Proc. Natl. Acad. Sci. U.S.A.">
        <title>Networks of energetic and metabolic interactions define dynamics in microbial communities.</title>
        <authorList>
            <person name="Embree M."/>
            <person name="Liu J.K."/>
            <person name="Al-Bassam M.M."/>
            <person name="Zengler K."/>
        </authorList>
    </citation>
    <scope>NUCLEOTIDE SEQUENCE</scope>
</reference>
<protein>
    <submittedName>
        <fullName evidence="3">Signal recognition particle associated protein</fullName>
    </submittedName>
</protein>
<comment type="caution">
    <text evidence="3">The sequence shown here is derived from an EMBL/GenBank/DDBJ whole genome shotgun (WGS) entry which is preliminary data.</text>
</comment>
<dbReference type="PANTHER" id="PTHR40083:SF1">
    <property type="entry name" value="UPF0122 PROTEIN YLXM"/>
    <property type="match status" value="1"/>
</dbReference>
<dbReference type="HAMAP" id="MF_00245">
    <property type="entry name" value="UPF0122"/>
    <property type="match status" value="1"/>
</dbReference>
<dbReference type="SUPFAM" id="SSF88659">
    <property type="entry name" value="Sigma3 and sigma4 domains of RNA polymerase sigma factors"/>
    <property type="match status" value="1"/>
</dbReference>
<sequence>MIEKTEKIIMLKDFYGPLLTQKQQEALNLYYEDDWSLSEIADSMAISRQGVYDLLKRAEQALADYEQRLCLLERFSLTREHLEKVFVLLSEKSVDQQKIEGALEILRAIDDLI</sequence>
<dbReference type="NCBIfam" id="NF045758">
    <property type="entry name" value="YlxM"/>
    <property type="match status" value="1"/>
</dbReference>
<dbReference type="InterPro" id="IPR054831">
    <property type="entry name" value="UPF0122_fam_protein"/>
</dbReference>
<dbReference type="PANTHER" id="PTHR40083">
    <property type="entry name" value="UPF0122 PROTEIN CBO2450/CLC_2298"/>
    <property type="match status" value="1"/>
</dbReference>
<gene>
    <name evidence="3" type="ORF">ASZ90_017965</name>
</gene>
<dbReference type="EMBL" id="LNQE01001844">
    <property type="protein sequence ID" value="KUG04604.1"/>
    <property type="molecule type" value="Genomic_DNA"/>
</dbReference>
<accession>A0A0W8E7P6</accession>
<dbReference type="InterPro" id="IPR036388">
    <property type="entry name" value="WH-like_DNA-bd_sf"/>
</dbReference>
<dbReference type="AlphaFoldDB" id="A0A0W8E7P6"/>
<comment type="similarity">
    <text evidence="1">Belongs to the UPF0122 family.</text>
</comment>
<proteinExistence type="inferred from homology"/>
<dbReference type="Gene3D" id="1.10.10.10">
    <property type="entry name" value="Winged helix-like DNA-binding domain superfamily/Winged helix DNA-binding domain"/>
    <property type="match status" value="1"/>
</dbReference>
<comment type="function">
    <text evidence="2">Might take part in the signal recognition particle (SRP) pathway. This is inferred from the conservation of its genetic proximity to ftsY/ffh. May be a regulatory protein.</text>
</comment>
<name>A0A0W8E7P6_9ZZZZ</name>
<dbReference type="InterPro" id="IPR007394">
    <property type="entry name" value="UPF0122"/>
</dbReference>
<dbReference type="Pfam" id="PF04297">
    <property type="entry name" value="UPF0122"/>
    <property type="match status" value="1"/>
</dbReference>
<evidence type="ECO:0000256" key="1">
    <source>
        <dbReference type="ARBA" id="ARBA00008720"/>
    </source>
</evidence>
<dbReference type="InterPro" id="IPR013324">
    <property type="entry name" value="RNA_pol_sigma_r3/r4-like"/>
</dbReference>
<organism evidence="3">
    <name type="scientific">hydrocarbon metagenome</name>
    <dbReference type="NCBI Taxonomy" id="938273"/>
    <lineage>
        <taxon>unclassified sequences</taxon>
        <taxon>metagenomes</taxon>
        <taxon>ecological metagenomes</taxon>
    </lineage>
</organism>